<feature type="compositionally biased region" description="Low complexity" evidence="8">
    <location>
        <begin position="1"/>
        <end position="19"/>
    </location>
</feature>
<comment type="subcellular location">
    <subcellularLocation>
        <location evidence="2">Membrane</location>
    </subcellularLocation>
</comment>
<evidence type="ECO:0000313" key="9">
    <source>
        <dbReference type="EMBL" id="CAF3690297.1"/>
    </source>
</evidence>
<dbReference type="InterPro" id="IPR051878">
    <property type="entry name" value="ZNRF_ubiq-protein_ligase"/>
</dbReference>
<dbReference type="GO" id="GO:0061630">
    <property type="term" value="F:ubiquitin protein ligase activity"/>
    <property type="evidence" value="ECO:0007669"/>
    <property type="project" value="UniProtKB-EC"/>
</dbReference>
<dbReference type="GO" id="GO:0070936">
    <property type="term" value="P:protein K48-linked ubiquitination"/>
    <property type="evidence" value="ECO:0007669"/>
    <property type="project" value="TreeGrafter"/>
</dbReference>
<evidence type="ECO:0000313" key="10">
    <source>
        <dbReference type="Proteomes" id="UP000663881"/>
    </source>
</evidence>
<keyword evidence="5" id="KW-0808">Transferase</keyword>
<keyword evidence="6" id="KW-0833">Ubl conjugation pathway</keyword>
<dbReference type="GO" id="GO:0043161">
    <property type="term" value="P:proteasome-mediated ubiquitin-dependent protein catabolic process"/>
    <property type="evidence" value="ECO:0007669"/>
    <property type="project" value="TreeGrafter"/>
</dbReference>
<dbReference type="Gene3D" id="3.30.160.60">
    <property type="entry name" value="Classic Zinc Finger"/>
    <property type="match status" value="1"/>
</dbReference>
<dbReference type="PANTHER" id="PTHR46661:SF4">
    <property type="entry name" value="RING-TYPE DOMAIN-CONTAINING PROTEIN"/>
    <property type="match status" value="1"/>
</dbReference>
<comment type="caution">
    <text evidence="9">The sequence shown here is derived from an EMBL/GenBank/DDBJ whole genome shotgun (WGS) entry which is preliminary data.</text>
</comment>
<feature type="compositionally biased region" description="Basic residues" evidence="8">
    <location>
        <begin position="44"/>
        <end position="53"/>
    </location>
</feature>
<comment type="pathway">
    <text evidence="3">Protein modification; protein ubiquitination.</text>
</comment>
<organism evidence="9 10">
    <name type="scientific">Adineta steineri</name>
    <dbReference type="NCBI Taxonomy" id="433720"/>
    <lineage>
        <taxon>Eukaryota</taxon>
        <taxon>Metazoa</taxon>
        <taxon>Spiralia</taxon>
        <taxon>Gnathifera</taxon>
        <taxon>Rotifera</taxon>
        <taxon>Eurotatoria</taxon>
        <taxon>Bdelloidea</taxon>
        <taxon>Adinetida</taxon>
        <taxon>Adinetidae</taxon>
        <taxon>Adineta</taxon>
    </lineage>
</organism>
<dbReference type="Proteomes" id="UP000663881">
    <property type="component" value="Unassembled WGS sequence"/>
</dbReference>
<evidence type="ECO:0000256" key="2">
    <source>
        <dbReference type="ARBA" id="ARBA00004370"/>
    </source>
</evidence>
<keyword evidence="7" id="KW-0472">Membrane</keyword>
<dbReference type="PANTHER" id="PTHR46661">
    <property type="entry name" value="E3 UBIQUITIN-PROTEIN LIGASE ZNRF1-LIKE PROTEIN"/>
    <property type="match status" value="1"/>
</dbReference>
<accession>A0A818TYE6</accession>
<proteinExistence type="predicted"/>
<evidence type="ECO:0000256" key="6">
    <source>
        <dbReference type="ARBA" id="ARBA00022786"/>
    </source>
</evidence>
<evidence type="ECO:0000256" key="1">
    <source>
        <dbReference type="ARBA" id="ARBA00000900"/>
    </source>
</evidence>
<sequence length="232" mass="25905">MGGRLTTPPSSASSSSTTAHRNTGNGSSTNLAHPRTHSNGSSHHSQHHRHRSSSGHNNLHGLFANNPSNHNRHRTTSQNVDPMSAAAFNFNLLRYVGLERDSDDPSSDDESPQARRRLQRILIALHDVPCPVCNKTIPSDSFDKHILQCLSKPRIDYNEDTLTENKGECVICLDDLVEGQKIARLPCLCIYHKSVNYIPYTTVPMTSYATMPIRCIDNWFRINRSCPEHPGD</sequence>
<dbReference type="Gene3D" id="3.30.40.10">
    <property type="entry name" value="Zinc/RING finger domain, C3HC4 (zinc finger)"/>
    <property type="match status" value="1"/>
</dbReference>
<dbReference type="GO" id="GO:0005737">
    <property type="term" value="C:cytoplasm"/>
    <property type="evidence" value="ECO:0007669"/>
    <property type="project" value="TreeGrafter"/>
</dbReference>
<protein>
    <recommendedName>
        <fullName evidence="4">RING-type E3 ubiquitin transferase</fullName>
        <ecNumber evidence="4">2.3.2.27</ecNumber>
    </recommendedName>
</protein>
<comment type="catalytic activity">
    <reaction evidence="1">
        <text>S-ubiquitinyl-[E2 ubiquitin-conjugating enzyme]-L-cysteine + [acceptor protein]-L-lysine = [E2 ubiquitin-conjugating enzyme]-L-cysteine + N(6)-ubiquitinyl-[acceptor protein]-L-lysine.</text>
        <dbReference type="EC" id="2.3.2.27"/>
    </reaction>
</comment>
<feature type="compositionally biased region" description="Polar residues" evidence="8">
    <location>
        <begin position="20"/>
        <end position="31"/>
    </location>
</feature>
<evidence type="ECO:0000256" key="4">
    <source>
        <dbReference type="ARBA" id="ARBA00012483"/>
    </source>
</evidence>
<feature type="region of interest" description="Disordered" evidence="8">
    <location>
        <begin position="1"/>
        <end position="82"/>
    </location>
</feature>
<evidence type="ECO:0000256" key="3">
    <source>
        <dbReference type="ARBA" id="ARBA00004906"/>
    </source>
</evidence>
<dbReference type="InterPro" id="IPR013083">
    <property type="entry name" value="Znf_RING/FYVE/PHD"/>
</dbReference>
<reference evidence="9" key="1">
    <citation type="submission" date="2021-02" db="EMBL/GenBank/DDBJ databases">
        <authorList>
            <person name="Nowell W R."/>
        </authorList>
    </citation>
    <scope>NUCLEOTIDE SEQUENCE</scope>
</reference>
<dbReference type="EC" id="2.3.2.27" evidence="4"/>
<name>A0A818TYE6_9BILA</name>
<dbReference type="EMBL" id="CAJOAY010000551">
    <property type="protein sequence ID" value="CAF3690297.1"/>
    <property type="molecule type" value="Genomic_DNA"/>
</dbReference>
<evidence type="ECO:0000256" key="5">
    <source>
        <dbReference type="ARBA" id="ARBA00022679"/>
    </source>
</evidence>
<dbReference type="AlphaFoldDB" id="A0A818TYE6"/>
<evidence type="ECO:0000256" key="8">
    <source>
        <dbReference type="SAM" id="MobiDB-lite"/>
    </source>
</evidence>
<dbReference type="GO" id="GO:0016020">
    <property type="term" value="C:membrane"/>
    <property type="evidence" value="ECO:0007669"/>
    <property type="project" value="UniProtKB-SubCell"/>
</dbReference>
<gene>
    <name evidence="9" type="ORF">OKA104_LOCUS11756</name>
</gene>
<evidence type="ECO:0000256" key="7">
    <source>
        <dbReference type="ARBA" id="ARBA00023136"/>
    </source>
</evidence>